<reference evidence="2" key="1">
    <citation type="journal article" date="2019" name="Int. J. Syst. Evol. Microbiol.">
        <title>The Global Catalogue of Microorganisms (GCM) 10K type strain sequencing project: providing services to taxonomists for standard genome sequencing and annotation.</title>
        <authorList>
            <consortium name="The Broad Institute Genomics Platform"/>
            <consortium name="The Broad Institute Genome Sequencing Center for Infectious Disease"/>
            <person name="Wu L."/>
            <person name="Ma J."/>
        </authorList>
    </citation>
    <scope>NUCLEOTIDE SEQUENCE [LARGE SCALE GENOMIC DNA]</scope>
    <source>
        <strain evidence="2">JCM 16702</strain>
    </source>
</reference>
<accession>A0ABP7WZZ0</accession>
<dbReference type="EMBL" id="BAAAZG010000061">
    <property type="protein sequence ID" value="GAA4101140.1"/>
    <property type="molecule type" value="Genomic_DNA"/>
</dbReference>
<evidence type="ECO:0000313" key="2">
    <source>
        <dbReference type="Proteomes" id="UP001500683"/>
    </source>
</evidence>
<dbReference type="InterPro" id="IPR011009">
    <property type="entry name" value="Kinase-like_dom_sf"/>
</dbReference>
<protein>
    <recommendedName>
        <fullName evidence="3">Aminoglycoside phosphotransferase family protein</fullName>
    </recommendedName>
</protein>
<gene>
    <name evidence="1" type="ORF">GCM10022214_78430</name>
</gene>
<dbReference type="SUPFAM" id="SSF56112">
    <property type="entry name" value="Protein kinase-like (PK-like)"/>
    <property type="match status" value="1"/>
</dbReference>
<evidence type="ECO:0000313" key="1">
    <source>
        <dbReference type="EMBL" id="GAA4101140.1"/>
    </source>
</evidence>
<sequence length="288" mass="32150">MWPQPDDPEVVHRMRTAHTRAQTAMGVKPDEDAHESWGWRGRTLGQAVTTSHGPAWLRVACAPNGKAAATFWNGSIEAEKSLPEAIPRPRLRCWHDWNDQRWQYRAELYDRVTARPVATSPVLTTTPELPSDWWTAVRAMLDDMATVPTRRVTIHQGFLDHAMPRLLGTPIKTTAPRPWTTAHGDFHFANLCAPTLHVFDFEGWGLAPAGYDAAMLHSYSLLVPSAAARIRSELAHILDTPSGRYAELTVITELLHATTRGDHLALAKPLRQRASRLLGRPIPSRVAP</sequence>
<evidence type="ECO:0008006" key="3">
    <source>
        <dbReference type="Google" id="ProtNLM"/>
    </source>
</evidence>
<keyword evidence="2" id="KW-1185">Reference proteome</keyword>
<dbReference type="Proteomes" id="UP001500683">
    <property type="component" value="Unassembled WGS sequence"/>
</dbReference>
<proteinExistence type="predicted"/>
<organism evidence="1 2">
    <name type="scientific">Actinomadura miaoliensis</name>
    <dbReference type="NCBI Taxonomy" id="430685"/>
    <lineage>
        <taxon>Bacteria</taxon>
        <taxon>Bacillati</taxon>
        <taxon>Actinomycetota</taxon>
        <taxon>Actinomycetes</taxon>
        <taxon>Streptosporangiales</taxon>
        <taxon>Thermomonosporaceae</taxon>
        <taxon>Actinomadura</taxon>
    </lineage>
</organism>
<comment type="caution">
    <text evidence="1">The sequence shown here is derived from an EMBL/GenBank/DDBJ whole genome shotgun (WGS) entry which is preliminary data.</text>
</comment>
<name>A0ABP7WZZ0_9ACTN</name>